<reference evidence="3" key="1">
    <citation type="journal article" date="2020" name="Stud. Mycol.">
        <title>101 Dothideomycetes genomes: a test case for predicting lifestyles and emergence of pathogens.</title>
        <authorList>
            <person name="Haridas S."/>
            <person name="Albert R."/>
            <person name="Binder M."/>
            <person name="Bloem J."/>
            <person name="Labutti K."/>
            <person name="Salamov A."/>
            <person name="Andreopoulos B."/>
            <person name="Baker S."/>
            <person name="Barry K."/>
            <person name="Bills G."/>
            <person name="Bluhm B."/>
            <person name="Cannon C."/>
            <person name="Castanera R."/>
            <person name="Culley D."/>
            <person name="Daum C."/>
            <person name="Ezra D."/>
            <person name="Gonzalez J."/>
            <person name="Henrissat B."/>
            <person name="Kuo A."/>
            <person name="Liang C."/>
            <person name="Lipzen A."/>
            <person name="Lutzoni F."/>
            <person name="Magnuson J."/>
            <person name="Mondo S."/>
            <person name="Nolan M."/>
            <person name="Ohm R."/>
            <person name="Pangilinan J."/>
            <person name="Park H.-J."/>
            <person name="Ramirez L."/>
            <person name="Alfaro M."/>
            <person name="Sun H."/>
            <person name="Tritt A."/>
            <person name="Yoshinaga Y."/>
            <person name="Zwiers L.-H."/>
            <person name="Turgeon B."/>
            <person name="Goodwin S."/>
            <person name="Spatafora J."/>
            <person name="Crous P."/>
            <person name="Grigoriev I."/>
        </authorList>
    </citation>
    <scope>NUCLEOTIDE SEQUENCE</scope>
    <source>
        <strain evidence="3">CBS 122367</strain>
    </source>
</reference>
<accession>A0A6G1IU90</accession>
<name>A0A6G1IU90_9PLEO</name>
<dbReference type="Proteomes" id="UP000799291">
    <property type="component" value="Unassembled WGS sequence"/>
</dbReference>
<dbReference type="OrthoDB" id="5242705at2759"/>
<sequence length="845" mass="93557">MPNIPVSPMPFSNVDIPIYLDTAHNRMTSNSTQPSEHICPKCSVNSRDQPIHCISVSPAPPPYASVAPQIPAHGRLAVPSLNVQTGGQWSNRARPHRPAPAFRPDDDGRHVRFRHNAFSPVSPQTPQRAADSSRPGHIGLGIPAAPFKPDISPITPGSVEKAQTAKETTTQEESSTGLSGASNFAQRIEERLWKYSASRNVVKRWLMWSHMEIISWSLSALCMAAIVIVLHHYQHQPLPKWPLGLTLNAYISVLAKFASAALLLPVSEALGQLKWNWFQTNSEKDKQSKKMWDFELFDNASRGPWGSFMLLLRTRGRSLAALGAAVTLFALAMDPFFQQVVSFPEKWQIQPLNGSIPRATTYQIDSAGMLEQDGIRLSEPDQGKLIIIRLAMSATAYHYFYENGTNPATSGSGNKIGTVVPLTCPSSKCTWDQYESLSVCNRCVQNTDLLEFGCRDTVLDWISTPTPTPEHTAWVYPNGTACGWFLRARDSILMTGYITGFDGNYTGDGEVLLSRSQPLYDLNTRAPLPGYEAKLNNTRNPITHFAVVSGGEDLVQIQRNATPIAHECIITWCVKTLQSSLSGGLYSENVTEVLYNHTLGPEPWTVSQTFDDGELVSIEFTYNENVTIVGNSGHSYEIDNTTHNTILTIFDDIFPSTYTMVNSTNSTSAAPTLRFQQYFVSKLMTRIPTYNPFLYNNITLHLDNLADDLTNIMRSSKATTQMTPGAAFDLVSVVLVRWEWLSLPLGLLGFTFIFLVSTIVRSSMDQDVGVWKTSAIATLLYGLPDDVRKKVTSRSIKDHGTPRANAKHTRIKRLPGAGWRLSGASVFSPASLRSRHTPPQAEWKG</sequence>
<feature type="transmembrane region" description="Helical" evidence="2">
    <location>
        <begin position="740"/>
        <end position="760"/>
    </location>
</feature>
<dbReference type="Pfam" id="PF11374">
    <property type="entry name" value="DUF3176"/>
    <property type="match status" value="1"/>
</dbReference>
<keyword evidence="4" id="KW-1185">Reference proteome</keyword>
<feature type="compositionally biased region" description="Low complexity" evidence="1">
    <location>
        <begin position="160"/>
        <end position="176"/>
    </location>
</feature>
<evidence type="ECO:0000256" key="1">
    <source>
        <dbReference type="SAM" id="MobiDB-lite"/>
    </source>
</evidence>
<protein>
    <recommendedName>
        <fullName evidence="5">DUF3176 domain containing protein</fullName>
    </recommendedName>
</protein>
<keyword evidence="2" id="KW-0472">Membrane</keyword>
<dbReference type="InterPro" id="IPR021514">
    <property type="entry name" value="DUF3176"/>
</dbReference>
<dbReference type="PANTHER" id="PTHR35394:SF5">
    <property type="entry name" value="DUF3176 DOMAIN-CONTAINING PROTEIN"/>
    <property type="match status" value="1"/>
</dbReference>
<organism evidence="3 4">
    <name type="scientific">Lentithecium fluviatile CBS 122367</name>
    <dbReference type="NCBI Taxonomy" id="1168545"/>
    <lineage>
        <taxon>Eukaryota</taxon>
        <taxon>Fungi</taxon>
        <taxon>Dikarya</taxon>
        <taxon>Ascomycota</taxon>
        <taxon>Pezizomycotina</taxon>
        <taxon>Dothideomycetes</taxon>
        <taxon>Pleosporomycetidae</taxon>
        <taxon>Pleosporales</taxon>
        <taxon>Massarineae</taxon>
        <taxon>Lentitheciaceae</taxon>
        <taxon>Lentithecium</taxon>
    </lineage>
</organism>
<evidence type="ECO:0000313" key="4">
    <source>
        <dbReference type="Proteomes" id="UP000799291"/>
    </source>
</evidence>
<keyword evidence="2" id="KW-0812">Transmembrane</keyword>
<keyword evidence="2" id="KW-1133">Transmembrane helix</keyword>
<proteinExistence type="predicted"/>
<dbReference type="PANTHER" id="PTHR35394">
    <property type="entry name" value="DUF3176 DOMAIN-CONTAINING PROTEIN"/>
    <property type="match status" value="1"/>
</dbReference>
<evidence type="ECO:0000256" key="2">
    <source>
        <dbReference type="SAM" id="Phobius"/>
    </source>
</evidence>
<dbReference type="AlphaFoldDB" id="A0A6G1IU90"/>
<evidence type="ECO:0000313" key="3">
    <source>
        <dbReference type="EMBL" id="KAF2681817.1"/>
    </source>
</evidence>
<evidence type="ECO:0008006" key="5">
    <source>
        <dbReference type="Google" id="ProtNLM"/>
    </source>
</evidence>
<feature type="region of interest" description="Disordered" evidence="1">
    <location>
        <begin position="87"/>
        <end position="181"/>
    </location>
</feature>
<dbReference type="EMBL" id="MU005590">
    <property type="protein sequence ID" value="KAF2681817.1"/>
    <property type="molecule type" value="Genomic_DNA"/>
</dbReference>
<gene>
    <name evidence="3" type="ORF">K458DRAFT_479333</name>
</gene>